<accession>A0ABV3F717</accession>
<comment type="caution">
    <text evidence="1">The sequence shown here is derived from an EMBL/GenBank/DDBJ whole genome shotgun (WGS) entry which is preliminary data.</text>
</comment>
<keyword evidence="2" id="KW-1185">Reference proteome</keyword>
<proteinExistence type="predicted"/>
<gene>
    <name evidence="1" type="ORF">AB0H72_12130</name>
</gene>
<dbReference type="Proteomes" id="UP001551658">
    <property type="component" value="Unassembled WGS sequence"/>
</dbReference>
<evidence type="ECO:0000313" key="2">
    <source>
        <dbReference type="Proteomes" id="UP001551658"/>
    </source>
</evidence>
<dbReference type="RefSeq" id="WP_357977546.1">
    <property type="nucleotide sequence ID" value="NZ_JBFAIH010000005.1"/>
</dbReference>
<name>A0ABV3F717_9NOCA</name>
<reference evidence="1 2" key="1">
    <citation type="submission" date="2024-06" db="EMBL/GenBank/DDBJ databases">
        <title>The Natural Products Discovery Center: Release of the First 8490 Sequenced Strains for Exploring Actinobacteria Biosynthetic Diversity.</title>
        <authorList>
            <person name="Kalkreuter E."/>
            <person name="Kautsar S.A."/>
            <person name="Yang D."/>
            <person name="Bader C.D."/>
            <person name="Teijaro C.N."/>
            <person name="Fluegel L."/>
            <person name="Davis C.M."/>
            <person name="Simpson J.R."/>
            <person name="Lauterbach L."/>
            <person name="Steele A.D."/>
            <person name="Gui C."/>
            <person name="Meng S."/>
            <person name="Li G."/>
            <person name="Viehrig K."/>
            <person name="Ye F."/>
            <person name="Su P."/>
            <person name="Kiefer A.F."/>
            <person name="Nichols A."/>
            <person name="Cepeda A.J."/>
            <person name="Yan W."/>
            <person name="Fan B."/>
            <person name="Jiang Y."/>
            <person name="Adhikari A."/>
            <person name="Zheng C.-J."/>
            <person name="Schuster L."/>
            <person name="Cowan T.M."/>
            <person name="Smanski M.J."/>
            <person name="Chevrette M.G."/>
            <person name="De Carvalho L.P.S."/>
            <person name="Shen B."/>
        </authorList>
    </citation>
    <scope>NUCLEOTIDE SEQUENCE [LARGE SCALE GENOMIC DNA]</scope>
    <source>
        <strain evidence="1 2">NPDC050671</strain>
    </source>
</reference>
<dbReference type="EMBL" id="JBFAIH010000005">
    <property type="protein sequence ID" value="MEV0363443.1"/>
    <property type="molecule type" value="Genomic_DNA"/>
</dbReference>
<sequence>MTDTSQAYAIRASVDRLLTAAGPFDPSTVAAACATELREILCSNAFMREFTGSPSTGPFETLTLRIPRPYSPASLHLAALTVRTGVVVRQDELRGYFAMPRQGMALEPHVPPEGVVSFREEIGDTAVFLDLRAKSRTLTTVALHRHASSD</sequence>
<evidence type="ECO:0000313" key="1">
    <source>
        <dbReference type="EMBL" id="MEV0363443.1"/>
    </source>
</evidence>
<protein>
    <submittedName>
        <fullName evidence="1">Uncharacterized protein</fullName>
    </submittedName>
</protein>
<organism evidence="1 2">
    <name type="scientific">Nocardia fusca</name>
    <dbReference type="NCBI Taxonomy" id="941183"/>
    <lineage>
        <taxon>Bacteria</taxon>
        <taxon>Bacillati</taxon>
        <taxon>Actinomycetota</taxon>
        <taxon>Actinomycetes</taxon>
        <taxon>Mycobacteriales</taxon>
        <taxon>Nocardiaceae</taxon>
        <taxon>Nocardia</taxon>
    </lineage>
</organism>